<keyword evidence="3" id="KW-1185">Reference proteome</keyword>
<dbReference type="EMBL" id="AP027144">
    <property type="protein sequence ID" value="BDV36448.1"/>
    <property type="molecule type" value="Genomic_DNA"/>
</dbReference>
<organism evidence="2 3">
    <name type="scientific">Methylocystis iwaonis</name>
    <dbReference type="NCBI Taxonomy" id="2885079"/>
    <lineage>
        <taxon>Bacteria</taxon>
        <taxon>Pseudomonadati</taxon>
        <taxon>Pseudomonadota</taxon>
        <taxon>Alphaproteobacteria</taxon>
        <taxon>Hyphomicrobiales</taxon>
        <taxon>Methylocystaceae</taxon>
        <taxon>Methylocystis</taxon>
    </lineage>
</organism>
<protein>
    <submittedName>
        <fullName evidence="2">Uncharacterized protein</fullName>
    </submittedName>
</protein>
<gene>
    <name evidence="2" type="ORF">SS37A_39780</name>
</gene>
<geneLocation type="plasmid" evidence="2 3">
    <name>pSS37A-Re-2</name>
</geneLocation>
<evidence type="ECO:0000313" key="3">
    <source>
        <dbReference type="Proteomes" id="UP001317629"/>
    </source>
</evidence>
<proteinExistence type="predicted"/>
<keyword evidence="2" id="KW-0614">Plasmid</keyword>
<evidence type="ECO:0000256" key="1">
    <source>
        <dbReference type="SAM" id="MobiDB-lite"/>
    </source>
</evidence>
<evidence type="ECO:0000313" key="2">
    <source>
        <dbReference type="EMBL" id="BDV36448.1"/>
    </source>
</evidence>
<sequence length="92" mass="10063">MRSTRTSSFKKPTRGARSGSPLAGRTTAKLRRSPPNWNGLHKSAAPFKRNDAMLEALPIGVIVFLGSGIVENLTDKARKMWVPAWRFAKGGV</sequence>
<dbReference type="Proteomes" id="UP001317629">
    <property type="component" value="Plasmid pSS37A-Re-2"/>
</dbReference>
<feature type="region of interest" description="Disordered" evidence="1">
    <location>
        <begin position="1"/>
        <end position="42"/>
    </location>
</feature>
<feature type="compositionally biased region" description="Polar residues" evidence="1">
    <location>
        <begin position="1"/>
        <end position="10"/>
    </location>
</feature>
<name>A0ABN6VL03_9HYPH</name>
<accession>A0ABN6VL03</accession>
<reference evidence="2 3" key="1">
    <citation type="journal article" date="2023" name="Int. J. Syst. Evol. Microbiol.">
        <title>Methylocystis iwaonis sp. nov., a type II methane-oxidizing bacterium from surface soil of a rice paddy field in Japan, and emended description of the genus Methylocystis (ex Whittenbury et al. 1970) Bowman et al. 1993.</title>
        <authorList>
            <person name="Kaise H."/>
            <person name="Sawadogo J.B."/>
            <person name="Alam M.S."/>
            <person name="Ueno C."/>
            <person name="Dianou D."/>
            <person name="Shinjo R."/>
            <person name="Asakawa S."/>
        </authorList>
    </citation>
    <scope>NUCLEOTIDE SEQUENCE [LARGE SCALE GENOMIC DNA]</scope>
    <source>
        <strain evidence="2 3">SS37A-Re</strain>
    </source>
</reference>